<evidence type="ECO:0000313" key="2">
    <source>
        <dbReference type="EMBL" id="MFC2968225.1"/>
    </source>
</evidence>
<reference evidence="3" key="1">
    <citation type="journal article" date="2019" name="Int. J. Syst. Evol. Microbiol.">
        <title>The Global Catalogue of Microorganisms (GCM) 10K type strain sequencing project: providing services to taxonomists for standard genome sequencing and annotation.</title>
        <authorList>
            <consortium name="The Broad Institute Genomics Platform"/>
            <consortium name="The Broad Institute Genome Sequencing Center for Infectious Disease"/>
            <person name="Wu L."/>
            <person name="Ma J."/>
        </authorList>
    </citation>
    <scope>NUCLEOTIDE SEQUENCE [LARGE SCALE GENOMIC DNA]</scope>
    <source>
        <strain evidence="3">KCTC 62192</strain>
    </source>
</reference>
<comment type="caution">
    <text evidence="2">The sequence shown here is derived from an EMBL/GenBank/DDBJ whole genome shotgun (WGS) entry which is preliminary data.</text>
</comment>
<accession>A0ABV7AGC2</accession>
<proteinExistence type="predicted"/>
<gene>
    <name evidence="2" type="ORF">ACFOES_08980</name>
</gene>
<dbReference type="EMBL" id="JBHRSK010000004">
    <property type="protein sequence ID" value="MFC2968225.1"/>
    <property type="molecule type" value="Genomic_DNA"/>
</dbReference>
<dbReference type="InterPro" id="IPR033456">
    <property type="entry name" value="DUF5132"/>
</dbReference>
<name>A0ABV7AGC2_9RHOB</name>
<dbReference type="RefSeq" id="WP_377832895.1">
    <property type="nucleotide sequence ID" value="NZ_JBHRSK010000004.1"/>
</dbReference>
<keyword evidence="3" id="KW-1185">Reference proteome</keyword>
<dbReference type="Pfam" id="PF17195">
    <property type="entry name" value="DUF5132"/>
    <property type="match status" value="1"/>
</dbReference>
<evidence type="ECO:0000313" key="3">
    <source>
        <dbReference type="Proteomes" id="UP001595443"/>
    </source>
</evidence>
<feature type="region of interest" description="Disordered" evidence="1">
    <location>
        <begin position="70"/>
        <end position="103"/>
    </location>
</feature>
<protein>
    <submittedName>
        <fullName evidence="2">DUF5132 domain-containing protein</fullName>
    </submittedName>
</protein>
<feature type="compositionally biased region" description="Low complexity" evidence="1">
    <location>
        <begin position="85"/>
        <end position="94"/>
    </location>
</feature>
<dbReference type="Proteomes" id="UP001595443">
    <property type="component" value="Unassembled WGS sequence"/>
</dbReference>
<sequence length="103" mass="10818">MNKSFFLGAAVATGAVMLIPGVAVALGRAGRPLVRAGLRTGAVAFEEFRKAGAEAYEHMEDIVTEIREDMEAERARAEAEEEPAAEAGGRAADATDMPQRNAG</sequence>
<evidence type="ECO:0000256" key="1">
    <source>
        <dbReference type="SAM" id="MobiDB-lite"/>
    </source>
</evidence>
<organism evidence="2 3">
    <name type="scientific">Acidimangrovimonas pyrenivorans</name>
    <dbReference type="NCBI Taxonomy" id="2030798"/>
    <lineage>
        <taxon>Bacteria</taxon>
        <taxon>Pseudomonadati</taxon>
        <taxon>Pseudomonadota</taxon>
        <taxon>Alphaproteobacteria</taxon>
        <taxon>Rhodobacterales</taxon>
        <taxon>Paracoccaceae</taxon>
        <taxon>Acidimangrovimonas</taxon>
    </lineage>
</organism>